<name>A0AAU7DYM6_9MICO</name>
<dbReference type="CDD" id="cd13585">
    <property type="entry name" value="PBP2_TMBP_like"/>
    <property type="match status" value="1"/>
</dbReference>
<keyword evidence="2" id="KW-0813">Transport</keyword>
<dbReference type="GO" id="GO:0042956">
    <property type="term" value="P:maltodextrin transmembrane transport"/>
    <property type="evidence" value="ECO:0007669"/>
    <property type="project" value="TreeGrafter"/>
</dbReference>
<dbReference type="GO" id="GO:1901982">
    <property type="term" value="F:maltose binding"/>
    <property type="evidence" value="ECO:0007669"/>
    <property type="project" value="TreeGrafter"/>
</dbReference>
<reference evidence="6" key="1">
    <citation type="submission" date="2024-02" db="EMBL/GenBank/DDBJ databases">
        <title>Tomenella chthoni gen. nov. sp. nov., a member of the family Jonesiaceae isolated from bat guano.</title>
        <authorList>
            <person name="Miller S.L."/>
            <person name="King J."/>
            <person name="Sankaranarayanan K."/>
            <person name="Lawson P.A."/>
        </authorList>
    </citation>
    <scope>NUCLEOTIDE SEQUENCE</scope>
    <source>
        <strain evidence="6">BS-20</strain>
    </source>
</reference>
<evidence type="ECO:0000256" key="1">
    <source>
        <dbReference type="ARBA" id="ARBA00008520"/>
    </source>
</evidence>
<evidence type="ECO:0000256" key="5">
    <source>
        <dbReference type="SAM" id="SignalP"/>
    </source>
</evidence>
<comment type="similarity">
    <text evidence="1">Belongs to the bacterial solute-binding protein 1 family.</text>
</comment>
<dbReference type="GO" id="GO:0055052">
    <property type="term" value="C:ATP-binding cassette (ABC) transporter complex, substrate-binding subunit-containing"/>
    <property type="evidence" value="ECO:0007669"/>
    <property type="project" value="TreeGrafter"/>
</dbReference>
<dbReference type="PROSITE" id="PS51257">
    <property type="entry name" value="PROKAR_LIPOPROTEIN"/>
    <property type="match status" value="1"/>
</dbReference>
<dbReference type="GO" id="GO:0015768">
    <property type="term" value="P:maltose transport"/>
    <property type="evidence" value="ECO:0007669"/>
    <property type="project" value="TreeGrafter"/>
</dbReference>
<dbReference type="PANTHER" id="PTHR30061">
    <property type="entry name" value="MALTOSE-BINDING PERIPLASMIC PROTEIN"/>
    <property type="match status" value="1"/>
</dbReference>
<dbReference type="AlphaFoldDB" id="A0AAU7DYM6"/>
<dbReference type="PANTHER" id="PTHR30061:SF50">
    <property type="entry name" value="MALTOSE_MALTODEXTRIN-BINDING PERIPLASMIC PROTEIN"/>
    <property type="match status" value="1"/>
</dbReference>
<dbReference type="Pfam" id="PF13416">
    <property type="entry name" value="SBP_bac_8"/>
    <property type="match status" value="1"/>
</dbReference>
<evidence type="ECO:0000256" key="3">
    <source>
        <dbReference type="ARBA" id="ARBA00022729"/>
    </source>
</evidence>
<dbReference type="SUPFAM" id="SSF53850">
    <property type="entry name" value="Periplasmic binding protein-like II"/>
    <property type="match status" value="1"/>
</dbReference>
<sequence>MKTSRALRSVAAVSAAVLMSAGLVACSSSDDKSSDNGNQPGTEISATGIDDGTELTMWTRAPLERQAKTLVEAYNKENKNQVKLEIIPNDDMEGKVGGAATNGDLPDLLAGDVVRLPNWVDNGLFTDITGQIDGLDFVSDIARGHLDAGTTTDGAKHTVPFVTDVSVMFWNKDLYREAGLDPEQGPKTMKEFQEHAQAIGDLKKDGVAGTYYGGNCGGCLLFTWFPTIWASGDEVLSADGTEALLAGDSAKELYTIYRELNEGGAVGVGSKEETGATWTAPFQEGKVGVMSYPNTMLSTVIEAGIDVGVGPIPGIDGGESTFLGGDAMGISKDSKNVEQAWHFLSWMLSEETQLNVVAQAGDVVSRVSLLDNEYSAKDPRTLAINKVVESGRTPVSVNFSEAFNAAGSPWITLFRNATFGDGATVDADNDAITEILSQ</sequence>
<dbReference type="InterPro" id="IPR006059">
    <property type="entry name" value="SBP"/>
</dbReference>
<organism evidence="6">
    <name type="scientific">Jonesiaceae bacterium BS-20</name>
    <dbReference type="NCBI Taxonomy" id="3120821"/>
    <lineage>
        <taxon>Bacteria</taxon>
        <taxon>Bacillati</taxon>
        <taxon>Actinomycetota</taxon>
        <taxon>Actinomycetes</taxon>
        <taxon>Micrococcales</taxon>
        <taxon>Jonesiaceae</taxon>
    </lineage>
</organism>
<evidence type="ECO:0000313" key="6">
    <source>
        <dbReference type="EMBL" id="XBH22371.1"/>
    </source>
</evidence>
<evidence type="ECO:0000256" key="2">
    <source>
        <dbReference type="ARBA" id="ARBA00022448"/>
    </source>
</evidence>
<feature type="region of interest" description="Disordered" evidence="4">
    <location>
        <begin position="28"/>
        <end position="51"/>
    </location>
</feature>
<feature type="signal peptide" evidence="5">
    <location>
        <begin position="1"/>
        <end position="25"/>
    </location>
</feature>
<keyword evidence="3 5" id="KW-0732">Signal</keyword>
<dbReference type="Gene3D" id="3.40.190.10">
    <property type="entry name" value="Periplasmic binding protein-like II"/>
    <property type="match status" value="1"/>
</dbReference>
<gene>
    <name evidence="6" type="ORF">V5R04_03870</name>
</gene>
<proteinExistence type="inferred from homology"/>
<evidence type="ECO:0000256" key="4">
    <source>
        <dbReference type="SAM" id="MobiDB-lite"/>
    </source>
</evidence>
<dbReference type="EMBL" id="CP146203">
    <property type="protein sequence ID" value="XBH22371.1"/>
    <property type="molecule type" value="Genomic_DNA"/>
</dbReference>
<feature type="chain" id="PRO_5043795288" evidence="5">
    <location>
        <begin position="26"/>
        <end position="438"/>
    </location>
</feature>
<accession>A0AAU7DYM6</accession>
<feature type="compositionally biased region" description="Polar residues" evidence="4">
    <location>
        <begin position="36"/>
        <end position="45"/>
    </location>
</feature>
<protein>
    <submittedName>
        <fullName evidence="6">Sugar ABC transporter substrate-binding protein</fullName>
    </submittedName>
</protein>